<dbReference type="AlphaFoldDB" id="A0A4Y4BCB9"/>
<evidence type="ECO:0000313" key="3">
    <source>
        <dbReference type="Proteomes" id="UP000317410"/>
    </source>
</evidence>
<keyword evidence="1" id="KW-0812">Transmembrane</keyword>
<sequence>MPSLQGAAGTFTTTVYPGGVMVLMTSNAARAYRLLHPWERWGLVSAAVCMSGIVLSWFAGPAIASVPWTVASTAIALVIMTCHVLAIPLVIIGAVVLLRWSAAMMFLPEEH</sequence>
<feature type="transmembrane region" description="Helical" evidence="1">
    <location>
        <begin position="6"/>
        <end position="29"/>
    </location>
</feature>
<evidence type="ECO:0000256" key="1">
    <source>
        <dbReference type="SAM" id="Phobius"/>
    </source>
</evidence>
<comment type="caution">
    <text evidence="2">The sequence shown here is derived from an EMBL/GenBank/DDBJ whole genome shotgun (WGS) entry which is preliminary data.</text>
</comment>
<protein>
    <submittedName>
        <fullName evidence="2">Uncharacterized protein</fullName>
    </submittedName>
</protein>
<name>A0A4Y4BCB9_MICMQ</name>
<evidence type="ECO:0000313" key="2">
    <source>
        <dbReference type="EMBL" id="GEC76724.1"/>
    </source>
</evidence>
<reference evidence="2 3" key="1">
    <citation type="submission" date="2019-06" db="EMBL/GenBank/DDBJ databases">
        <title>Whole genome shotgun sequence of Microbacterium liquefaciens NBRC 15037.</title>
        <authorList>
            <person name="Hosoyama A."/>
            <person name="Uohara A."/>
            <person name="Ohji S."/>
            <person name="Ichikawa N."/>
        </authorList>
    </citation>
    <scope>NUCLEOTIDE SEQUENCE [LARGE SCALE GENOMIC DNA]</scope>
    <source>
        <strain evidence="2 3">NBRC 15037</strain>
    </source>
</reference>
<proteinExistence type="predicted"/>
<feature type="transmembrane region" description="Helical" evidence="1">
    <location>
        <begin position="70"/>
        <end position="98"/>
    </location>
</feature>
<organism evidence="2 3">
    <name type="scientific">Microbacterium maritypicum</name>
    <name type="common">Microbacterium liquefaciens</name>
    <dbReference type="NCBI Taxonomy" id="33918"/>
    <lineage>
        <taxon>Bacteria</taxon>
        <taxon>Bacillati</taxon>
        <taxon>Actinomycetota</taxon>
        <taxon>Actinomycetes</taxon>
        <taxon>Micrococcales</taxon>
        <taxon>Microbacteriaceae</taxon>
        <taxon>Microbacterium</taxon>
    </lineage>
</organism>
<accession>A0A4Y4BCB9</accession>
<dbReference type="EMBL" id="BJNQ01000024">
    <property type="protein sequence ID" value="GEC76724.1"/>
    <property type="molecule type" value="Genomic_DNA"/>
</dbReference>
<keyword evidence="1" id="KW-1133">Transmembrane helix</keyword>
<dbReference type="Proteomes" id="UP000317410">
    <property type="component" value="Unassembled WGS sequence"/>
</dbReference>
<gene>
    <name evidence="2" type="ORF">MLI01_28690</name>
</gene>
<keyword evidence="1" id="KW-0472">Membrane</keyword>
<feature type="transmembrane region" description="Helical" evidence="1">
    <location>
        <begin position="41"/>
        <end position="64"/>
    </location>
</feature>